<dbReference type="PANTHER" id="PTHR33050">
    <property type="entry name" value="REVERSE TRANSCRIPTASE DOMAIN-CONTAINING PROTEIN"/>
    <property type="match status" value="1"/>
</dbReference>
<proteinExistence type="predicted"/>
<keyword evidence="4" id="KW-1185">Reference proteome</keyword>
<feature type="domain" description="Reverse transcriptase" evidence="2">
    <location>
        <begin position="1"/>
        <end position="102"/>
    </location>
</feature>
<dbReference type="InterPro" id="IPR043502">
    <property type="entry name" value="DNA/RNA_pol_sf"/>
</dbReference>
<feature type="signal peptide" evidence="1">
    <location>
        <begin position="1"/>
        <end position="25"/>
    </location>
</feature>
<reference evidence="3" key="1">
    <citation type="submission" date="2023-10" db="EMBL/GenBank/DDBJ databases">
        <title>Genome assemblies of two species of porcelain crab, Petrolisthes cinctipes and Petrolisthes manimaculis (Anomura: Porcellanidae).</title>
        <authorList>
            <person name="Angst P."/>
        </authorList>
    </citation>
    <scope>NUCLEOTIDE SEQUENCE</scope>
    <source>
        <strain evidence="3">PB745_01</strain>
        <tissue evidence="3">Gill</tissue>
    </source>
</reference>
<dbReference type="InterPro" id="IPR043128">
    <property type="entry name" value="Rev_trsase/Diguanyl_cyclase"/>
</dbReference>
<comment type="caution">
    <text evidence="3">The sequence shown here is derived from an EMBL/GenBank/DDBJ whole genome shotgun (WGS) entry which is preliminary data.</text>
</comment>
<dbReference type="Gene3D" id="3.30.70.270">
    <property type="match status" value="1"/>
</dbReference>
<dbReference type="PANTHER" id="PTHR33050:SF7">
    <property type="entry name" value="RIBONUCLEASE H"/>
    <property type="match status" value="1"/>
</dbReference>
<dbReference type="SUPFAM" id="SSF56672">
    <property type="entry name" value="DNA/RNA polymerases"/>
    <property type="match status" value="1"/>
</dbReference>
<organism evidence="3 4">
    <name type="scientific">Petrolisthes cinctipes</name>
    <name type="common">Flat porcelain crab</name>
    <dbReference type="NCBI Taxonomy" id="88211"/>
    <lineage>
        <taxon>Eukaryota</taxon>
        <taxon>Metazoa</taxon>
        <taxon>Ecdysozoa</taxon>
        <taxon>Arthropoda</taxon>
        <taxon>Crustacea</taxon>
        <taxon>Multicrustacea</taxon>
        <taxon>Malacostraca</taxon>
        <taxon>Eumalacostraca</taxon>
        <taxon>Eucarida</taxon>
        <taxon>Decapoda</taxon>
        <taxon>Pleocyemata</taxon>
        <taxon>Anomura</taxon>
        <taxon>Galatheoidea</taxon>
        <taxon>Porcellanidae</taxon>
        <taxon>Petrolisthes</taxon>
    </lineage>
</organism>
<dbReference type="EMBL" id="JAWQEG010000744">
    <property type="protein sequence ID" value="KAK3885972.1"/>
    <property type="molecule type" value="Genomic_DNA"/>
</dbReference>
<dbReference type="InterPro" id="IPR000477">
    <property type="entry name" value="RT_dom"/>
</dbReference>
<evidence type="ECO:0000256" key="1">
    <source>
        <dbReference type="SAM" id="SignalP"/>
    </source>
</evidence>
<gene>
    <name evidence="3" type="ORF">Pcinc_009856</name>
</gene>
<evidence type="ECO:0000259" key="2">
    <source>
        <dbReference type="PROSITE" id="PS50878"/>
    </source>
</evidence>
<feature type="chain" id="PRO_5042208855" description="Reverse transcriptase domain-containing protein" evidence="1">
    <location>
        <begin position="26"/>
        <end position="196"/>
    </location>
</feature>
<dbReference type="GO" id="GO:0071897">
    <property type="term" value="P:DNA biosynthetic process"/>
    <property type="evidence" value="ECO:0007669"/>
    <property type="project" value="UniProtKB-ARBA"/>
</dbReference>
<evidence type="ECO:0000313" key="4">
    <source>
        <dbReference type="Proteomes" id="UP001286313"/>
    </source>
</evidence>
<dbReference type="AlphaFoldDB" id="A0AAE1G472"/>
<evidence type="ECO:0000313" key="3">
    <source>
        <dbReference type="EMBL" id="KAK3885972.1"/>
    </source>
</evidence>
<dbReference type="Proteomes" id="UP001286313">
    <property type="component" value="Unassembled WGS sequence"/>
</dbReference>
<name>A0AAE1G472_PETCI</name>
<dbReference type="InterPro" id="IPR052055">
    <property type="entry name" value="Hepadnavirus_pol/RT"/>
</dbReference>
<dbReference type="PROSITE" id="PS50878">
    <property type="entry name" value="RT_POL"/>
    <property type="match status" value="1"/>
</dbReference>
<keyword evidence="1" id="KW-0732">Signal</keyword>
<accession>A0AAE1G472</accession>
<sequence>MLTYMFQSDMFAQVFLFLFRIKTLSLPSPSVRSECGTSHLQLQGINVIAYLDDWVIWDTSHELTARAVNTATCLLSKLGFLINVSKSHLLPSTDVEWLGIRWFPLLGHGALPEDKQVSILSSIRHVLSLKQVSRRHWEHILGKLNFVTKLLCHNQPLLQPNFVNFPLISTTQEERSSFGPILPFQDGEVTLYLIMS</sequence>
<protein>
    <recommendedName>
        <fullName evidence="2">Reverse transcriptase domain-containing protein</fullName>
    </recommendedName>
</protein>